<protein>
    <submittedName>
        <fullName evidence="1">Uncharacterized protein</fullName>
    </submittedName>
</protein>
<organism evidence="1 2">
    <name type="scientific">Erwinia phage pEa_SNUABM_1</name>
    <dbReference type="NCBI Taxonomy" id="2869543"/>
    <lineage>
        <taxon>Viruses</taxon>
        <taxon>Duplodnaviria</taxon>
        <taxon>Heunggongvirae</taxon>
        <taxon>Uroviricota</taxon>
        <taxon>Caudoviricetes</taxon>
        <taxon>Alexandravirus</taxon>
        <taxon>Alexandravirus SNUABM1</taxon>
    </lineage>
</organism>
<evidence type="ECO:0000313" key="2">
    <source>
        <dbReference type="Proteomes" id="UP000827973"/>
    </source>
</evidence>
<name>A0AAE7XLE1_9CAUD</name>
<sequence>MNKLIVKSGFTSNLKMWRSILEDMMANGFSLVSYNGTIASTLPSTDLASFVLEATNAIDPLAGTGAGKQRWRFAMKGTEKRTNLYCAAPEQISDTGTIAKTGTISAGGTSFPEYAGQIGARYNGSTGGSAGDYDVCFYHRGIVGAGINTVYYGGTMAYPTNATTSTAGQQNTDSLIWADPEATPFTYHLSFTDHGFALHIGVEGRDSDGCRASWLVVQRAINSDGTVVVDGKAPLFCMFSVNGGGSINNDIEVRPATNSPGSFQIMRYTVRESDVNAPTVPAPAHVHSADSSAVLNPYQMVPFSEDNHFDFRLPAGFNTQRYSYPYEMDIVGYASADVISNGTEIDVQVYNETEDDGSTAKKRTYKALTANSPNNTGMRVFFLKGYKEPESGAGA</sequence>
<accession>A0AAE7XLE1</accession>
<proteinExistence type="predicted"/>
<reference evidence="1 2" key="1">
    <citation type="submission" date="2021-06" db="EMBL/GenBank/DDBJ databases">
        <title>Complete genome sequence of Erwinia phage pEa_SNUABM_1.</title>
        <authorList>
            <person name="Kim S.G."/>
            <person name="Park S.C."/>
        </authorList>
    </citation>
    <scope>NUCLEOTIDE SEQUENCE [LARGE SCALE GENOMIC DNA]</scope>
</reference>
<keyword evidence="2" id="KW-1185">Reference proteome</keyword>
<evidence type="ECO:0000313" key="1">
    <source>
        <dbReference type="EMBL" id="QZE57361.1"/>
    </source>
</evidence>
<dbReference type="Proteomes" id="UP000827973">
    <property type="component" value="Segment"/>
</dbReference>
<gene>
    <name evidence="1" type="ORF">pEaSNUABM1_00152</name>
</gene>
<dbReference type="EMBL" id="MZ443776">
    <property type="protein sequence ID" value="QZE57361.1"/>
    <property type="molecule type" value="Genomic_DNA"/>
</dbReference>